<proteinExistence type="predicted"/>
<comment type="caution">
    <text evidence="1">The sequence shown here is derived from an EMBL/GenBank/DDBJ whole genome shotgun (WGS) entry which is preliminary data.</text>
</comment>
<keyword evidence="2" id="KW-1185">Reference proteome</keyword>
<reference evidence="1" key="1">
    <citation type="submission" date="2018-11" db="EMBL/GenBank/DDBJ databases">
        <authorList>
            <person name="Alioto T."/>
            <person name="Alioto T."/>
        </authorList>
    </citation>
    <scope>NUCLEOTIDE SEQUENCE</scope>
</reference>
<dbReference type="Proteomes" id="UP000596742">
    <property type="component" value="Unassembled WGS sequence"/>
</dbReference>
<dbReference type="AlphaFoldDB" id="A0A8B6DU63"/>
<dbReference type="EMBL" id="UYJE01004129">
    <property type="protein sequence ID" value="VDI25216.1"/>
    <property type="molecule type" value="Genomic_DNA"/>
</dbReference>
<protein>
    <submittedName>
        <fullName evidence="1">Uncharacterized protein</fullName>
    </submittedName>
</protein>
<evidence type="ECO:0000313" key="2">
    <source>
        <dbReference type="Proteomes" id="UP000596742"/>
    </source>
</evidence>
<organism evidence="1 2">
    <name type="scientific">Mytilus galloprovincialis</name>
    <name type="common">Mediterranean mussel</name>
    <dbReference type="NCBI Taxonomy" id="29158"/>
    <lineage>
        <taxon>Eukaryota</taxon>
        <taxon>Metazoa</taxon>
        <taxon>Spiralia</taxon>
        <taxon>Lophotrochozoa</taxon>
        <taxon>Mollusca</taxon>
        <taxon>Bivalvia</taxon>
        <taxon>Autobranchia</taxon>
        <taxon>Pteriomorphia</taxon>
        <taxon>Mytilida</taxon>
        <taxon>Mytiloidea</taxon>
        <taxon>Mytilidae</taxon>
        <taxon>Mytilinae</taxon>
        <taxon>Mytilus</taxon>
    </lineage>
</organism>
<gene>
    <name evidence="1" type="ORF">MGAL_10B080732</name>
</gene>
<evidence type="ECO:0000313" key="1">
    <source>
        <dbReference type="EMBL" id="VDI25216.1"/>
    </source>
</evidence>
<name>A0A8B6DU63_MYTGA</name>
<dbReference type="OrthoDB" id="10588938at2759"/>
<accession>A0A8B6DU63</accession>
<sequence>MGNCMHGFISCMKITSVSTDHIDTQLLDIDNNTSTLDHTVQGISTDDTEVGTKLMQTVSHTHQYTIKVEINNPSANALIIGNDNRVNVTNTKIDRRQLVDDIKVGNMDTKYIRKNMDEIISLSLKEWRRSKSERSYRELSKELSITENPKTMLQNLQWKQYELIQETLLRTVSCEIKKCESTETLD</sequence>